<dbReference type="RefSeq" id="WP_169453468.1">
    <property type="nucleotide sequence ID" value="NZ_CP051774.1"/>
</dbReference>
<reference evidence="2 3" key="1">
    <citation type="submission" date="2020-04" db="EMBL/GenBank/DDBJ databases">
        <title>Luteolibacter sp. G-1-1-1 isolated from soil.</title>
        <authorList>
            <person name="Dahal R.H."/>
        </authorList>
    </citation>
    <scope>NUCLEOTIDE SEQUENCE [LARGE SCALE GENOMIC DNA]</scope>
    <source>
        <strain evidence="2 3">G-1-1-1</strain>
    </source>
</reference>
<organism evidence="2 3">
    <name type="scientific">Luteolibacter luteus</name>
    <dbReference type="NCBI Taxonomy" id="2728835"/>
    <lineage>
        <taxon>Bacteria</taxon>
        <taxon>Pseudomonadati</taxon>
        <taxon>Verrucomicrobiota</taxon>
        <taxon>Verrucomicrobiia</taxon>
        <taxon>Verrucomicrobiales</taxon>
        <taxon>Verrucomicrobiaceae</taxon>
        <taxon>Luteolibacter</taxon>
    </lineage>
</organism>
<feature type="compositionally biased region" description="Low complexity" evidence="1">
    <location>
        <begin position="156"/>
        <end position="170"/>
    </location>
</feature>
<feature type="region of interest" description="Disordered" evidence="1">
    <location>
        <begin position="254"/>
        <end position="273"/>
    </location>
</feature>
<name>A0A858RES4_9BACT</name>
<gene>
    <name evidence="2" type="ORF">HHL09_05415</name>
</gene>
<feature type="region of interest" description="Disordered" evidence="1">
    <location>
        <begin position="123"/>
        <end position="171"/>
    </location>
</feature>
<dbReference type="AlphaFoldDB" id="A0A858RES4"/>
<protein>
    <recommendedName>
        <fullName evidence="4">DnaT DNA-binding domain-containing protein</fullName>
    </recommendedName>
</protein>
<feature type="compositionally biased region" description="Basic and acidic residues" evidence="1">
    <location>
        <begin position="130"/>
        <end position="144"/>
    </location>
</feature>
<proteinExistence type="predicted"/>
<keyword evidence="3" id="KW-1185">Reference proteome</keyword>
<evidence type="ECO:0008006" key="4">
    <source>
        <dbReference type="Google" id="ProtNLM"/>
    </source>
</evidence>
<dbReference type="Proteomes" id="UP000501812">
    <property type="component" value="Chromosome"/>
</dbReference>
<evidence type="ECO:0000256" key="1">
    <source>
        <dbReference type="SAM" id="MobiDB-lite"/>
    </source>
</evidence>
<dbReference type="EMBL" id="CP051774">
    <property type="protein sequence ID" value="QJE95235.1"/>
    <property type="molecule type" value="Genomic_DNA"/>
</dbReference>
<dbReference type="KEGG" id="luo:HHL09_05415"/>
<accession>A0A858RES4</accession>
<evidence type="ECO:0000313" key="2">
    <source>
        <dbReference type="EMBL" id="QJE95235.1"/>
    </source>
</evidence>
<sequence length="294" mass="32852">MPNRLLRDWTDSLRFDGISAEAERLFTRLIMKADDYGRFHCDPRLIKANCFPLHDDLTAAQVTAWLDELATRQLILRYEAEGRHLLAIVNYGQRLKQSRAKFPPPPGQAADFLPVSDHFRELPGTSGHFPLEEKQKRRELEAEARSGTPPAPPEPSSGGARAAGGSRRSPNPAILANINSLRDAWATMPELCHSELQAYFANEAALESIRPETWTICGEYMRATLRTGDPGWQPRSRLKYLEAPGDLVSHAQAWASKRPKPRPVTPRPPLSGDVIEDPAEALHFFRTAPIKVPA</sequence>
<evidence type="ECO:0000313" key="3">
    <source>
        <dbReference type="Proteomes" id="UP000501812"/>
    </source>
</evidence>